<reference evidence="1" key="2">
    <citation type="submission" date="2016-02" db="EMBL/GenBank/DDBJ databases">
        <authorList>
            <person name="Wen L."/>
            <person name="He K."/>
            <person name="Yang H."/>
        </authorList>
    </citation>
    <scope>NUCLEOTIDE SEQUENCE</scope>
</reference>
<evidence type="ECO:0000313" key="1">
    <source>
        <dbReference type="EMBL" id="AMP42341.1"/>
    </source>
</evidence>
<accession>A0A142BW53</accession>
<sequence length="80" mass="8978">MSTAIFRGDYQYRATINLDTDTANLIASLIKGEQLAPPPPLPPDVFITAEVELVKPNLALNLANRNWDDLNPEFRQRLLS</sequence>
<dbReference type="AlphaFoldDB" id="A0A142BW53"/>
<dbReference type="EMBL" id="KU736874">
    <property type="protein sequence ID" value="AMP42341.1"/>
    <property type="molecule type" value="Genomic_DNA"/>
</dbReference>
<organism evidence="1">
    <name type="scientific">uncultured bacterium IN-09</name>
    <dbReference type="NCBI Taxonomy" id="1805587"/>
    <lineage>
        <taxon>Bacteria</taxon>
        <taxon>environmental samples</taxon>
    </lineage>
</organism>
<proteinExistence type="predicted"/>
<name>A0A142BW53_9BACT</name>
<protein>
    <submittedName>
        <fullName evidence="1">Uncharacterized protein</fullName>
    </submittedName>
</protein>
<reference evidence="1" key="1">
    <citation type="journal article" date="2016" name="Appl. Environ. Microbiol.">
        <title>Diversity of the Tetracycline Mobilome within a Chinese Pig Manure Sample.</title>
        <authorList>
            <person name="Leclercq S.O."/>
            <person name="Wang C."/>
            <person name="Zhu Y."/>
            <person name="Wu H."/>
            <person name="Du X."/>
            <person name="Liu Z."/>
            <person name="Feng J."/>
        </authorList>
    </citation>
    <scope>NUCLEOTIDE SEQUENCE</scope>
</reference>